<dbReference type="Pfam" id="PF13240">
    <property type="entry name" value="Zn_Ribbon_1"/>
    <property type="match status" value="1"/>
</dbReference>
<dbReference type="Gene3D" id="2.120.10.30">
    <property type="entry name" value="TolB, C-terminal domain"/>
    <property type="match status" value="1"/>
</dbReference>
<keyword evidence="2" id="KW-1133">Transmembrane helix</keyword>
<dbReference type="InterPro" id="IPR011042">
    <property type="entry name" value="6-blade_b-propeller_TolB-like"/>
</dbReference>
<organism evidence="4 5">
    <name type="scientific">Paenibacillus curdlanolyticus YK9</name>
    <dbReference type="NCBI Taxonomy" id="717606"/>
    <lineage>
        <taxon>Bacteria</taxon>
        <taxon>Bacillati</taxon>
        <taxon>Bacillota</taxon>
        <taxon>Bacilli</taxon>
        <taxon>Bacillales</taxon>
        <taxon>Paenibacillaceae</taxon>
        <taxon>Paenibacillus</taxon>
    </lineage>
</organism>
<gene>
    <name evidence="4" type="ORF">PaecuDRAFT_2538</name>
</gene>
<dbReference type="eggNOG" id="ENOG50335AC">
    <property type="taxonomic scope" value="Bacteria"/>
</dbReference>
<feature type="domain" description="Zinc-ribbon" evidence="3">
    <location>
        <begin position="2"/>
        <end position="24"/>
    </location>
</feature>
<keyword evidence="2" id="KW-0812">Transmembrane</keyword>
<accession>E0IA49</accession>
<dbReference type="EMBL" id="AEDD01000006">
    <property type="protein sequence ID" value="EFM10626.1"/>
    <property type="molecule type" value="Genomic_DNA"/>
</dbReference>
<feature type="compositionally biased region" description="Low complexity" evidence="1">
    <location>
        <begin position="94"/>
        <end position="108"/>
    </location>
</feature>
<dbReference type="AlphaFoldDB" id="E0IA49"/>
<evidence type="ECO:0000256" key="1">
    <source>
        <dbReference type="SAM" id="MobiDB-lite"/>
    </source>
</evidence>
<evidence type="ECO:0000256" key="2">
    <source>
        <dbReference type="SAM" id="Phobius"/>
    </source>
</evidence>
<dbReference type="SUPFAM" id="SSF82171">
    <property type="entry name" value="DPP6 N-terminal domain-like"/>
    <property type="match status" value="1"/>
</dbReference>
<protein>
    <recommendedName>
        <fullName evidence="3">Zinc-ribbon domain-containing protein</fullName>
    </recommendedName>
</protein>
<proteinExistence type="predicted"/>
<keyword evidence="5" id="KW-1185">Reference proteome</keyword>
<evidence type="ECO:0000313" key="5">
    <source>
        <dbReference type="Proteomes" id="UP000005387"/>
    </source>
</evidence>
<keyword evidence="2" id="KW-0472">Membrane</keyword>
<feature type="compositionally biased region" description="Pro residues" evidence="1">
    <location>
        <begin position="109"/>
        <end position="121"/>
    </location>
</feature>
<dbReference type="STRING" id="717606.PaecuDRAFT_2538"/>
<dbReference type="RefSeq" id="WP_006038530.1">
    <property type="nucleotide sequence ID" value="NZ_AEDD01000006.1"/>
</dbReference>
<feature type="transmembrane region" description="Helical" evidence="2">
    <location>
        <begin position="138"/>
        <end position="159"/>
    </location>
</feature>
<dbReference type="OrthoDB" id="2601038at2"/>
<feature type="region of interest" description="Disordered" evidence="1">
    <location>
        <begin position="94"/>
        <end position="122"/>
    </location>
</feature>
<reference evidence="4 5" key="1">
    <citation type="submission" date="2010-07" db="EMBL/GenBank/DDBJ databases">
        <title>The draft genome of Paenibacillus curdlanolyticus YK9.</title>
        <authorList>
            <consortium name="US DOE Joint Genome Institute (JGI-PGF)"/>
            <person name="Lucas S."/>
            <person name="Copeland A."/>
            <person name="Lapidus A."/>
            <person name="Cheng J.-F."/>
            <person name="Bruce D."/>
            <person name="Goodwin L."/>
            <person name="Pitluck S."/>
            <person name="Land M.L."/>
            <person name="Hauser L."/>
            <person name="Chang Y.-J."/>
            <person name="Jeffries C."/>
            <person name="Anderson I.J."/>
            <person name="Johnson E."/>
            <person name="Loganathan U."/>
            <person name="Mulhopadhyay B."/>
            <person name="Kyrpides N."/>
            <person name="Woyke T.J."/>
        </authorList>
    </citation>
    <scope>NUCLEOTIDE SEQUENCE [LARGE SCALE GENOMIC DNA]</scope>
    <source>
        <strain evidence="4 5">YK9</strain>
    </source>
</reference>
<dbReference type="InterPro" id="IPR026870">
    <property type="entry name" value="Zinc_ribbon_dom"/>
</dbReference>
<evidence type="ECO:0000313" key="4">
    <source>
        <dbReference type="EMBL" id="EFM10626.1"/>
    </source>
</evidence>
<sequence length="768" mass="84228">MFCTKCGVKLDENTKFCTGCGKPVAPPIDSNAANGAHVQPAANTQAARVEMSKAVSETAAAAAVAAPTAAAAAPTVSGANSAASAASSTTTARPAAVAPTAATTAPAPQSAPQPAKNPSPLPEKLQGLVKALAGKRRLLAWSAGVVVAVVIAFFAYTWLSKSDSEAQLFYVKDNSIFFKSESMKKSVAITKELLDDADSEDFDGDSGIPSYTRVNQSRDKLFFLDGIDTEEGTGSLYMKNLGDVSDKNEEKGTSISSNVSSFKLANDGKLVAYLKDANDESKLYYNDLKQEVLVDRDVSSYYVSDDGKQLMYVVTDEDGAETLYTRPLKEDGTKTKIDSDLHHIVTYKGDFSKVYYQKVDDGEDHNAGTLYVKEAGKDKVKLVSGFDSIVSSSSEGRFYYTKQDASMVHLYDFVNDDMLSEDQKTTEPTEPIEPSETSFQRQVAQTGYFGDIYYDTVTDYDAYNAAYEKYQKAYDSYSIANDKYQAKVERDQLRDELKAAKLESTKSSLYLFDGKKEQLIAKDVDRTSLSDLSSGVVVYNKIAASKMKKIAISTIYNTSEVESAYRDQDLSDPKLYISVKGGKESLFWDKSDYTADVKLSDDGSKLYVLESKDGEEAGELKSYSVTSNGAQDKKTVAKDVAKYAVAGSNLLFYSNVKDNVGDLNTTIDGVNNKIASDVQVGYTQILDEARTLVYYSDFSEKSLSGSLNLYEDGKSKKLADDVYDYRYVSSDLIYYISDYSSKNSYGDLWELRKTKDKKLIDDQVNFFL</sequence>
<dbReference type="Proteomes" id="UP000005387">
    <property type="component" value="Unassembled WGS sequence"/>
</dbReference>
<name>E0IA49_9BACL</name>
<evidence type="ECO:0000259" key="3">
    <source>
        <dbReference type="Pfam" id="PF13240"/>
    </source>
</evidence>